<sequence>MAEAANSKGNDFYKEGKYLKAKKCFHEATTLDPEEPKYASNLSAVLYELGRYPAAIKAIQLAWQRLRAKYVFNDRPSTPPQVDMLALKLATRFAKAQVSGVANKTISLHARAEQTDAATNLDNDMEKFSLFQGKEQDPKVREMTAAWGLWRRLRADCAKHSAEECKLAAGDADRRLRALPIFKAPIEPVLEYFRFGHDPVQSLLNGLYNSTTDNYRLDTPQNADKTDWSFVFGGSGDCRHVFGTLIHLADFARRQGKSKNVNVHMTLLDIHPATLARLAIMLSILQQIIEARKKNNVTKVVELHATIFYLFTTMLMPDYCRQILIDTAKSLVQELPSDSGKIPSFLSVNQNSLSAILEVLQYWCSPLPKSTKTFVERVSGVGGLLSSMGLNPDKLGVGNDKLEGLGDSLASLSKLFGDSSPFGAKPKGRVVDAYIDDMAESDIYDRLRILLPPKSLLSRSPALAQLSKSSTGASDRVFTATTHEIEELWHPNPTLFDLISTGHPGLGDESGYPNINGTPFSSINSFAKFSKSFRRGAPPAFCSGKTGFATMAQFFDLVVDAIERLQDSLKIEIIKDDVFTGVQKLVSGELKQRPKEYPTTYTRMFLSNVPDYTNGVLTTAVHLTPHVQTGGHAMANCLLNTPSFHQIADFCYNYSLLTPDELPRVLGCQIINPNNNCFDDIVLEKLPLPQPLDKLASKKELHTYLTHLLLCILCSAKPNMPPARVDMPNNLNAFFHVLVHLHRVGFPSHWIGDFMQFVVSDTLVTDIKPYQGILPIPRTEIKNRFLSAPRKVHLNPWKVELQTAFALLNAMLPFAIARPSDYPTLNDIATYNAKVVPIDLERHKDVYSWGPLVSPLIKAVGLMFYRPHKRFKPDALARRVLGLLEGDQDVEMQIILGAEVVDMRKGEVSWKMSTVWYEKMKSEQWVMAAYRTDLHFAVCEPLGADKWTQVLFV</sequence>
<dbReference type="EMBL" id="MU155191">
    <property type="protein sequence ID" value="KAF9480632.1"/>
    <property type="molecule type" value="Genomic_DNA"/>
</dbReference>
<reference evidence="3" key="1">
    <citation type="submission" date="2020-11" db="EMBL/GenBank/DDBJ databases">
        <authorList>
            <consortium name="DOE Joint Genome Institute"/>
            <person name="Ahrendt S."/>
            <person name="Riley R."/>
            <person name="Andreopoulos W."/>
            <person name="Labutti K."/>
            <person name="Pangilinan J."/>
            <person name="Ruiz-Duenas F.J."/>
            <person name="Barrasa J.M."/>
            <person name="Sanchez-Garcia M."/>
            <person name="Camarero S."/>
            <person name="Miyauchi S."/>
            <person name="Serrano A."/>
            <person name="Linde D."/>
            <person name="Babiker R."/>
            <person name="Drula E."/>
            <person name="Ayuso-Fernandez I."/>
            <person name="Pacheco R."/>
            <person name="Padilla G."/>
            <person name="Ferreira P."/>
            <person name="Barriuso J."/>
            <person name="Kellner H."/>
            <person name="Castanera R."/>
            <person name="Alfaro M."/>
            <person name="Ramirez L."/>
            <person name="Pisabarro A.G."/>
            <person name="Kuo A."/>
            <person name="Tritt A."/>
            <person name="Lipzen A."/>
            <person name="He G."/>
            <person name="Yan M."/>
            <person name="Ng V."/>
            <person name="Cullen D."/>
            <person name="Martin F."/>
            <person name="Rosso M.-N."/>
            <person name="Henrissat B."/>
            <person name="Hibbett D."/>
            <person name="Martinez A.T."/>
            <person name="Grigoriev I.V."/>
        </authorList>
    </citation>
    <scope>NUCLEOTIDE SEQUENCE</scope>
    <source>
        <strain evidence="3">CIRM-BRFM 674</strain>
    </source>
</reference>
<protein>
    <recommendedName>
        <fullName evidence="2">DUF4470 domain-containing protein</fullName>
    </recommendedName>
</protein>
<feature type="repeat" description="TPR" evidence="1">
    <location>
        <begin position="2"/>
        <end position="35"/>
    </location>
</feature>
<dbReference type="SUPFAM" id="SSF48452">
    <property type="entry name" value="TPR-like"/>
    <property type="match status" value="1"/>
</dbReference>
<dbReference type="Proteomes" id="UP000807469">
    <property type="component" value="Unassembled WGS sequence"/>
</dbReference>
<evidence type="ECO:0000313" key="3">
    <source>
        <dbReference type="EMBL" id="KAF9480632.1"/>
    </source>
</evidence>
<dbReference type="PROSITE" id="PS50005">
    <property type="entry name" value="TPR"/>
    <property type="match status" value="1"/>
</dbReference>
<dbReference type="InterPro" id="IPR011990">
    <property type="entry name" value="TPR-like_helical_dom_sf"/>
</dbReference>
<evidence type="ECO:0000313" key="4">
    <source>
        <dbReference type="Proteomes" id="UP000807469"/>
    </source>
</evidence>
<keyword evidence="1" id="KW-0802">TPR repeat</keyword>
<keyword evidence="4" id="KW-1185">Reference proteome</keyword>
<dbReference type="SMART" id="SM00028">
    <property type="entry name" value="TPR"/>
    <property type="match status" value="2"/>
</dbReference>
<evidence type="ECO:0000259" key="2">
    <source>
        <dbReference type="Pfam" id="PF14737"/>
    </source>
</evidence>
<gene>
    <name evidence="3" type="ORF">BDN70DRAFT_877325</name>
</gene>
<accession>A0A9P5Z3V7</accession>
<dbReference type="InterPro" id="IPR027974">
    <property type="entry name" value="DUF4470"/>
</dbReference>
<name>A0A9P5Z3V7_9AGAR</name>
<comment type="caution">
    <text evidence="3">The sequence shown here is derived from an EMBL/GenBank/DDBJ whole genome shotgun (WGS) entry which is preliminary data.</text>
</comment>
<dbReference type="Gene3D" id="1.25.40.10">
    <property type="entry name" value="Tetratricopeptide repeat domain"/>
    <property type="match status" value="1"/>
</dbReference>
<organism evidence="3 4">
    <name type="scientific">Pholiota conissans</name>
    <dbReference type="NCBI Taxonomy" id="109636"/>
    <lineage>
        <taxon>Eukaryota</taxon>
        <taxon>Fungi</taxon>
        <taxon>Dikarya</taxon>
        <taxon>Basidiomycota</taxon>
        <taxon>Agaricomycotina</taxon>
        <taxon>Agaricomycetes</taxon>
        <taxon>Agaricomycetidae</taxon>
        <taxon>Agaricales</taxon>
        <taxon>Agaricineae</taxon>
        <taxon>Strophariaceae</taxon>
        <taxon>Pholiota</taxon>
    </lineage>
</organism>
<dbReference type="AlphaFoldDB" id="A0A9P5Z3V7"/>
<proteinExistence type="predicted"/>
<dbReference type="OrthoDB" id="2423701at2759"/>
<dbReference type="InterPro" id="IPR019734">
    <property type="entry name" value="TPR_rpt"/>
</dbReference>
<dbReference type="Pfam" id="PF14737">
    <property type="entry name" value="DUF4470"/>
    <property type="match status" value="1"/>
</dbReference>
<evidence type="ECO:0000256" key="1">
    <source>
        <dbReference type="PROSITE-ProRule" id="PRU00339"/>
    </source>
</evidence>
<feature type="domain" description="DUF4470" evidence="2">
    <location>
        <begin position="211"/>
        <end position="308"/>
    </location>
</feature>